<evidence type="ECO:0000313" key="3">
    <source>
        <dbReference type="Proteomes" id="UP000002051"/>
    </source>
</evidence>
<reference evidence="1 3" key="1">
    <citation type="journal article" date="2011" name="Nature">
        <title>The Medicago genome provides insight into the evolution of rhizobial symbioses.</title>
        <authorList>
            <person name="Young N.D."/>
            <person name="Debelle F."/>
            <person name="Oldroyd G.E."/>
            <person name="Geurts R."/>
            <person name="Cannon S.B."/>
            <person name="Udvardi M.K."/>
            <person name="Benedito V.A."/>
            <person name="Mayer K.F."/>
            <person name="Gouzy J."/>
            <person name="Schoof H."/>
            <person name="Van de Peer Y."/>
            <person name="Proost S."/>
            <person name="Cook D.R."/>
            <person name="Meyers B.C."/>
            <person name="Spannagl M."/>
            <person name="Cheung F."/>
            <person name="De Mita S."/>
            <person name="Krishnakumar V."/>
            <person name="Gundlach H."/>
            <person name="Zhou S."/>
            <person name="Mudge J."/>
            <person name="Bharti A.K."/>
            <person name="Murray J.D."/>
            <person name="Naoumkina M.A."/>
            <person name="Rosen B."/>
            <person name="Silverstein K.A."/>
            <person name="Tang H."/>
            <person name="Rombauts S."/>
            <person name="Zhao P.X."/>
            <person name="Zhou P."/>
            <person name="Barbe V."/>
            <person name="Bardou P."/>
            <person name="Bechner M."/>
            <person name="Bellec A."/>
            <person name="Berger A."/>
            <person name="Berges H."/>
            <person name="Bidwell S."/>
            <person name="Bisseling T."/>
            <person name="Choisne N."/>
            <person name="Couloux A."/>
            <person name="Denny R."/>
            <person name="Deshpande S."/>
            <person name="Dai X."/>
            <person name="Doyle J.J."/>
            <person name="Dudez A.M."/>
            <person name="Farmer A.D."/>
            <person name="Fouteau S."/>
            <person name="Franken C."/>
            <person name="Gibelin C."/>
            <person name="Gish J."/>
            <person name="Goldstein S."/>
            <person name="Gonzalez A.J."/>
            <person name="Green P.J."/>
            <person name="Hallab A."/>
            <person name="Hartog M."/>
            <person name="Hua A."/>
            <person name="Humphray S.J."/>
            <person name="Jeong D.H."/>
            <person name="Jing Y."/>
            <person name="Jocker A."/>
            <person name="Kenton S.M."/>
            <person name="Kim D.J."/>
            <person name="Klee K."/>
            <person name="Lai H."/>
            <person name="Lang C."/>
            <person name="Lin S."/>
            <person name="Macmil S.L."/>
            <person name="Magdelenat G."/>
            <person name="Matthews L."/>
            <person name="McCorrison J."/>
            <person name="Monaghan E.L."/>
            <person name="Mun J.H."/>
            <person name="Najar F.Z."/>
            <person name="Nicholson C."/>
            <person name="Noirot C."/>
            <person name="O'Bleness M."/>
            <person name="Paule C.R."/>
            <person name="Poulain J."/>
            <person name="Prion F."/>
            <person name="Qin B."/>
            <person name="Qu C."/>
            <person name="Retzel E.F."/>
            <person name="Riddle C."/>
            <person name="Sallet E."/>
            <person name="Samain S."/>
            <person name="Samson N."/>
            <person name="Sanders I."/>
            <person name="Saurat O."/>
            <person name="Scarpelli C."/>
            <person name="Schiex T."/>
            <person name="Segurens B."/>
            <person name="Severin A.J."/>
            <person name="Sherrier D.J."/>
            <person name="Shi R."/>
            <person name="Sims S."/>
            <person name="Singer S.R."/>
            <person name="Sinharoy S."/>
            <person name="Sterck L."/>
            <person name="Viollet A."/>
            <person name="Wang B.B."/>
            <person name="Wang K."/>
            <person name="Wang M."/>
            <person name="Wang X."/>
            <person name="Warfsmann J."/>
            <person name="Weissenbach J."/>
            <person name="White D.D."/>
            <person name="White J.D."/>
            <person name="Wiley G.B."/>
            <person name="Wincker P."/>
            <person name="Xing Y."/>
            <person name="Yang L."/>
            <person name="Yao Z."/>
            <person name="Ying F."/>
            <person name="Zhai J."/>
            <person name="Zhou L."/>
            <person name="Zuber A."/>
            <person name="Denarie J."/>
            <person name="Dixon R.A."/>
            <person name="May G.D."/>
            <person name="Schwartz D.C."/>
            <person name="Rogers J."/>
            <person name="Quetier F."/>
            <person name="Town C.D."/>
            <person name="Roe B.A."/>
        </authorList>
    </citation>
    <scope>NUCLEOTIDE SEQUENCE [LARGE SCALE GENOMIC DNA]</scope>
    <source>
        <strain evidence="1">A17</strain>
        <strain evidence="2 3">cv. Jemalong A17</strain>
    </source>
</reference>
<dbReference type="EnsemblPlants" id="KEH16114">
    <property type="protein sequence ID" value="KEH16114"/>
    <property type="gene ID" value="MTR_0321s0020"/>
</dbReference>
<evidence type="ECO:0000313" key="1">
    <source>
        <dbReference type="EMBL" id="KEH16114.1"/>
    </source>
</evidence>
<dbReference type="Proteomes" id="UP000002051">
    <property type="component" value="Unassembled WGS sequence"/>
</dbReference>
<reference evidence="1 3" key="2">
    <citation type="journal article" date="2014" name="BMC Genomics">
        <title>An improved genome release (version Mt4.0) for the model legume Medicago truncatula.</title>
        <authorList>
            <person name="Tang H."/>
            <person name="Krishnakumar V."/>
            <person name="Bidwell S."/>
            <person name="Rosen B."/>
            <person name="Chan A."/>
            <person name="Zhou S."/>
            <person name="Gentzbittel L."/>
            <person name="Childs K.L."/>
            <person name="Yandell M."/>
            <person name="Gundlach H."/>
            <person name="Mayer K.F."/>
            <person name="Schwartz D.C."/>
            <person name="Town C.D."/>
        </authorList>
    </citation>
    <scope>GENOME REANNOTATION</scope>
    <source>
        <strain evidence="1">A17</strain>
        <strain evidence="2 3">cv. Jemalong A17</strain>
    </source>
</reference>
<accession>A0A072TEX0</accession>
<reference evidence="2" key="3">
    <citation type="submission" date="2015-06" db="UniProtKB">
        <authorList>
            <consortium name="EnsemblPlants"/>
        </authorList>
    </citation>
    <scope>IDENTIFICATION</scope>
    <source>
        <strain evidence="2">cv. Jemalong A17</strain>
    </source>
</reference>
<protein>
    <submittedName>
        <fullName evidence="1 2">Uncharacterized protein</fullName>
    </submittedName>
</protein>
<proteinExistence type="predicted"/>
<organism evidence="1 3">
    <name type="scientific">Medicago truncatula</name>
    <name type="common">Barrel medic</name>
    <name type="synonym">Medicago tribuloides</name>
    <dbReference type="NCBI Taxonomy" id="3880"/>
    <lineage>
        <taxon>Eukaryota</taxon>
        <taxon>Viridiplantae</taxon>
        <taxon>Streptophyta</taxon>
        <taxon>Embryophyta</taxon>
        <taxon>Tracheophyta</taxon>
        <taxon>Spermatophyta</taxon>
        <taxon>Magnoliopsida</taxon>
        <taxon>eudicotyledons</taxon>
        <taxon>Gunneridae</taxon>
        <taxon>Pentapetalae</taxon>
        <taxon>rosids</taxon>
        <taxon>fabids</taxon>
        <taxon>Fabales</taxon>
        <taxon>Fabaceae</taxon>
        <taxon>Papilionoideae</taxon>
        <taxon>50 kb inversion clade</taxon>
        <taxon>NPAAA clade</taxon>
        <taxon>Hologalegina</taxon>
        <taxon>IRL clade</taxon>
        <taxon>Trifolieae</taxon>
        <taxon>Medicago</taxon>
    </lineage>
</organism>
<name>A0A072TEX0_MEDTR</name>
<dbReference type="AlphaFoldDB" id="A0A072TEX0"/>
<evidence type="ECO:0000313" key="2">
    <source>
        <dbReference type="EnsemblPlants" id="KEH16114"/>
    </source>
</evidence>
<dbReference type="HOGENOM" id="CLU_2577553_0_0_1"/>
<dbReference type="EMBL" id="KL403046">
    <property type="protein sequence ID" value="KEH16114.1"/>
    <property type="molecule type" value="Genomic_DNA"/>
</dbReference>
<sequence length="81" mass="9038">MDLGKGMVKERVTLTSNPKRNAKPGGIATMFSNKYVFKWYFKSSKGGVTCVSKAKCTVVKDSQFEPVGLDLFVRWQTTLQA</sequence>
<keyword evidence="3" id="KW-1185">Reference proteome</keyword>
<gene>
    <name evidence="1" type="ORF">MTR_0321s0020</name>
</gene>